<organism evidence="9 10">
    <name type="scientific">Actinophytocola glycyrrhizae</name>
    <dbReference type="NCBI Taxonomy" id="2044873"/>
    <lineage>
        <taxon>Bacteria</taxon>
        <taxon>Bacillati</taxon>
        <taxon>Actinomycetota</taxon>
        <taxon>Actinomycetes</taxon>
        <taxon>Pseudonocardiales</taxon>
        <taxon>Pseudonocardiaceae</taxon>
    </lineage>
</organism>
<dbReference type="InterPro" id="IPR027417">
    <property type="entry name" value="P-loop_NTPase"/>
</dbReference>
<reference evidence="10" key="1">
    <citation type="journal article" date="2019" name="Int. J. Syst. Evol. Microbiol.">
        <title>The Global Catalogue of Microorganisms (GCM) 10K type strain sequencing project: providing services to taxonomists for standard genome sequencing and annotation.</title>
        <authorList>
            <consortium name="The Broad Institute Genomics Platform"/>
            <consortium name="The Broad Institute Genome Sequencing Center for Infectious Disease"/>
            <person name="Wu L."/>
            <person name="Ma J."/>
        </authorList>
    </citation>
    <scope>NUCLEOTIDE SEQUENCE [LARGE SCALE GENOMIC DNA]</scope>
    <source>
        <strain evidence="10">ZS-22-S1</strain>
    </source>
</reference>
<evidence type="ECO:0000313" key="10">
    <source>
        <dbReference type="Proteomes" id="UP001595859"/>
    </source>
</evidence>
<dbReference type="PANTHER" id="PTHR43297">
    <property type="entry name" value="OLIGOPEPTIDE TRANSPORT ATP-BINDING PROTEIN APPD"/>
    <property type="match status" value="1"/>
</dbReference>
<evidence type="ECO:0000256" key="1">
    <source>
        <dbReference type="ARBA" id="ARBA00004202"/>
    </source>
</evidence>
<comment type="subcellular location">
    <subcellularLocation>
        <location evidence="1">Cell membrane</location>
        <topology evidence="1">Peripheral membrane protein</topology>
    </subcellularLocation>
</comment>
<comment type="similarity">
    <text evidence="2">Belongs to the ABC transporter superfamily.</text>
</comment>
<evidence type="ECO:0000256" key="7">
    <source>
        <dbReference type="ARBA" id="ARBA00023136"/>
    </source>
</evidence>
<sequence>MTATAMTTEPLLVVRDLSCHIHTAAGTLRAVDGVSLAVERGQVLGVVGESGCGKSTLVRAVAGALGPGHRITGEVRLDGVAPAALPPAQARRVRGRRIGMVFQDPMTALNPVVPVGRQLTEGMRHHLGLGRAEARDRAIDLLNQVGVPDPARRLRHYPHQFSGGLRQRITIAIALSCEPDLLIADEATTALDVTVQRQILDLLADLAGERGMAMILVSHDLAVVAGRADHVAVMYGGRVVEHGRAAAVFSAPRHRYTEALLAAVPRLGDAPHSRLRVIAGSPPDPYAPPPGCPFAARCSHARADCAAGVPPLTGTAAHEHACLVPVPTAPQEVR</sequence>
<evidence type="ECO:0000256" key="2">
    <source>
        <dbReference type="ARBA" id="ARBA00005417"/>
    </source>
</evidence>
<name>A0ABV9S2N8_9PSEU</name>
<evidence type="ECO:0000256" key="3">
    <source>
        <dbReference type="ARBA" id="ARBA00022448"/>
    </source>
</evidence>
<dbReference type="Proteomes" id="UP001595859">
    <property type="component" value="Unassembled WGS sequence"/>
</dbReference>
<gene>
    <name evidence="9" type="ORF">ACFPCV_20580</name>
</gene>
<dbReference type="InterPro" id="IPR003439">
    <property type="entry name" value="ABC_transporter-like_ATP-bd"/>
</dbReference>
<dbReference type="RefSeq" id="WP_378057883.1">
    <property type="nucleotide sequence ID" value="NZ_JBHSIS010000009.1"/>
</dbReference>
<feature type="domain" description="ABC transporter" evidence="8">
    <location>
        <begin position="12"/>
        <end position="261"/>
    </location>
</feature>
<dbReference type="InterPro" id="IPR003593">
    <property type="entry name" value="AAA+_ATPase"/>
</dbReference>
<comment type="caution">
    <text evidence="9">The sequence shown here is derived from an EMBL/GenBank/DDBJ whole genome shotgun (WGS) entry which is preliminary data.</text>
</comment>
<keyword evidence="10" id="KW-1185">Reference proteome</keyword>
<dbReference type="Pfam" id="PF00005">
    <property type="entry name" value="ABC_tran"/>
    <property type="match status" value="1"/>
</dbReference>
<dbReference type="InterPro" id="IPR050388">
    <property type="entry name" value="ABC_Ni/Peptide_Import"/>
</dbReference>
<proteinExistence type="inferred from homology"/>
<keyword evidence="5" id="KW-0547">Nucleotide-binding</keyword>
<evidence type="ECO:0000259" key="8">
    <source>
        <dbReference type="PROSITE" id="PS50893"/>
    </source>
</evidence>
<dbReference type="SUPFAM" id="SSF52540">
    <property type="entry name" value="P-loop containing nucleoside triphosphate hydrolases"/>
    <property type="match status" value="1"/>
</dbReference>
<keyword evidence="6 9" id="KW-0067">ATP-binding</keyword>
<dbReference type="Gene3D" id="3.40.50.300">
    <property type="entry name" value="P-loop containing nucleotide triphosphate hydrolases"/>
    <property type="match status" value="1"/>
</dbReference>
<evidence type="ECO:0000313" key="9">
    <source>
        <dbReference type="EMBL" id="MFC4855915.1"/>
    </source>
</evidence>
<evidence type="ECO:0000256" key="5">
    <source>
        <dbReference type="ARBA" id="ARBA00022741"/>
    </source>
</evidence>
<dbReference type="SMART" id="SM00382">
    <property type="entry name" value="AAA"/>
    <property type="match status" value="1"/>
</dbReference>
<dbReference type="Pfam" id="PF08352">
    <property type="entry name" value="oligo_HPY"/>
    <property type="match status" value="1"/>
</dbReference>
<keyword evidence="3" id="KW-0813">Transport</keyword>
<evidence type="ECO:0000256" key="6">
    <source>
        <dbReference type="ARBA" id="ARBA00022840"/>
    </source>
</evidence>
<dbReference type="PROSITE" id="PS50893">
    <property type="entry name" value="ABC_TRANSPORTER_2"/>
    <property type="match status" value="1"/>
</dbReference>
<dbReference type="InterPro" id="IPR013563">
    <property type="entry name" value="Oligopep_ABC_C"/>
</dbReference>
<dbReference type="PANTHER" id="PTHR43297:SF2">
    <property type="entry name" value="DIPEPTIDE TRANSPORT ATP-BINDING PROTEIN DPPD"/>
    <property type="match status" value="1"/>
</dbReference>
<dbReference type="NCBIfam" id="TIGR01727">
    <property type="entry name" value="oligo_HPY"/>
    <property type="match status" value="1"/>
</dbReference>
<dbReference type="CDD" id="cd03257">
    <property type="entry name" value="ABC_NikE_OppD_transporters"/>
    <property type="match status" value="1"/>
</dbReference>
<dbReference type="GO" id="GO:0005524">
    <property type="term" value="F:ATP binding"/>
    <property type="evidence" value="ECO:0007669"/>
    <property type="project" value="UniProtKB-KW"/>
</dbReference>
<protein>
    <submittedName>
        <fullName evidence="9">ABC transporter ATP-binding protein</fullName>
    </submittedName>
</protein>
<evidence type="ECO:0000256" key="4">
    <source>
        <dbReference type="ARBA" id="ARBA00022475"/>
    </source>
</evidence>
<keyword evidence="7" id="KW-0472">Membrane</keyword>
<dbReference type="EMBL" id="JBHSIS010000009">
    <property type="protein sequence ID" value="MFC4855915.1"/>
    <property type="molecule type" value="Genomic_DNA"/>
</dbReference>
<keyword evidence="4" id="KW-1003">Cell membrane</keyword>
<accession>A0ABV9S2N8</accession>